<dbReference type="Proteomes" id="UP000217265">
    <property type="component" value="Chromosome"/>
</dbReference>
<feature type="domain" description="Ppx/GppA phosphatase N-terminal" evidence="1">
    <location>
        <begin position="41"/>
        <end position="309"/>
    </location>
</feature>
<organism evidence="2 3">
    <name type="scientific">Nibricoccus aquaticus</name>
    <dbReference type="NCBI Taxonomy" id="2576891"/>
    <lineage>
        <taxon>Bacteria</taxon>
        <taxon>Pseudomonadati</taxon>
        <taxon>Verrucomicrobiota</taxon>
        <taxon>Opitutia</taxon>
        <taxon>Opitutales</taxon>
        <taxon>Opitutaceae</taxon>
        <taxon>Nibricoccus</taxon>
    </lineage>
</organism>
<evidence type="ECO:0000259" key="1">
    <source>
        <dbReference type="Pfam" id="PF02541"/>
    </source>
</evidence>
<dbReference type="SUPFAM" id="SSF53067">
    <property type="entry name" value="Actin-like ATPase domain"/>
    <property type="match status" value="2"/>
</dbReference>
<gene>
    <name evidence="2" type="ORF">CMV30_01855</name>
</gene>
<dbReference type="AlphaFoldDB" id="A0A290Q3D4"/>
<dbReference type="RefSeq" id="WP_096054442.1">
    <property type="nucleotide sequence ID" value="NZ_CP023344.1"/>
</dbReference>
<proteinExistence type="predicted"/>
<accession>A0A290Q3D4</accession>
<sequence>MPSVSPTVAILDIGSNSIKILIARRDPATGQLTAEKYKTLDARISTGISKANPRLTEDAMTRGLAAIQELLADAAPFSPAKIILVATSAVRDAANGSDFRARVLAATGHPIRILSGDEEAALIGRGLTCDPALAHLRDFYVFDLGGGSLECLAFRDRQITQAVSLQLGCVRLTERFIADPAQPLSPETIARIAAHTRDTLDVSGFRFDLPPTAATIGTGGTVTTARTILGQRAGKELADTDTFVSTAQLRELLDFTGQQPLATRREIPGLPPARADVFPTALITLLALTDLGHFPGLHNSLYNLRWGLAADALSP</sequence>
<dbReference type="GO" id="GO:0016462">
    <property type="term" value="F:pyrophosphatase activity"/>
    <property type="evidence" value="ECO:0007669"/>
    <property type="project" value="TreeGrafter"/>
</dbReference>
<dbReference type="PANTHER" id="PTHR30005:SF0">
    <property type="entry name" value="RETROGRADE REGULATION PROTEIN 2"/>
    <property type="match status" value="1"/>
</dbReference>
<dbReference type="Gene3D" id="3.30.420.150">
    <property type="entry name" value="Exopolyphosphatase. Domain 2"/>
    <property type="match status" value="1"/>
</dbReference>
<dbReference type="OrthoDB" id="9807195at2"/>
<evidence type="ECO:0000313" key="2">
    <source>
        <dbReference type="EMBL" id="ATC62807.1"/>
    </source>
</evidence>
<dbReference type="PANTHER" id="PTHR30005">
    <property type="entry name" value="EXOPOLYPHOSPHATASE"/>
    <property type="match status" value="1"/>
</dbReference>
<dbReference type="EMBL" id="CP023344">
    <property type="protein sequence ID" value="ATC62807.1"/>
    <property type="molecule type" value="Genomic_DNA"/>
</dbReference>
<evidence type="ECO:0000313" key="3">
    <source>
        <dbReference type="Proteomes" id="UP000217265"/>
    </source>
</evidence>
<dbReference type="Pfam" id="PF02541">
    <property type="entry name" value="Ppx-GppA"/>
    <property type="match status" value="1"/>
</dbReference>
<dbReference type="KEGG" id="vbh:CMV30_01855"/>
<dbReference type="InterPro" id="IPR003695">
    <property type="entry name" value="Ppx_GppA_N"/>
</dbReference>
<dbReference type="CDD" id="cd24054">
    <property type="entry name" value="ASKHA_NBD_AaPPX-GppA_MtPPX2-like"/>
    <property type="match status" value="1"/>
</dbReference>
<name>A0A290Q3D4_9BACT</name>
<protein>
    <submittedName>
        <fullName evidence="2">Phosphatase</fullName>
    </submittedName>
</protein>
<keyword evidence="3" id="KW-1185">Reference proteome</keyword>
<reference evidence="2 3" key="1">
    <citation type="submission" date="2017-09" db="EMBL/GenBank/DDBJ databases">
        <title>Complete genome sequence of Verrucomicrobial strain HZ-65, isolated from freshwater.</title>
        <authorList>
            <person name="Choi A."/>
        </authorList>
    </citation>
    <scope>NUCLEOTIDE SEQUENCE [LARGE SCALE GENOMIC DNA]</scope>
    <source>
        <strain evidence="2 3">HZ-65</strain>
    </source>
</reference>
<dbReference type="InterPro" id="IPR043129">
    <property type="entry name" value="ATPase_NBD"/>
</dbReference>
<dbReference type="Gene3D" id="3.30.420.40">
    <property type="match status" value="1"/>
</dbReference>
<dbReference type="InterPro" id="IPR050273">
    <property type="entry name" value="GppA/Ppx_hydrolase"/>
</dbReference>